<dbReference type="Pfam" id="PF00420">
    <property type="entry name" value="Oxidored_q2"/>
    <property type="match status" value="1"/>
</dbReference>
<gene>
    <name evidence="11" type="primary">nuoK</name>
    <name evidence="12" type="ORF">DVH29_07055</name>
</gene>
<dbReference type="PANTHER" id="PTHR11434:SF21">
    <property type="entry name" value="NADH DEHYDROGENASE SUBUNIT 4L-RELATED"/>
    <property type="match status" value="1"/>
</dbReference>
<dbReference type="NCBIfam" id="NF004323">
    <property type="entry name" value="PRK05715.1-5"/>
    <property type="match status" value="1"/>
</dbReference>
<evidence type="ECO:0000256" key="3">
    <source>
        <dbReference type="ARBA" id="ARBA00010519"/>
    </source>
</evidence>
<feature type="transmembrane region" description="Helical" evidence="11">
    <location>
        <begin position="6"/>
        <end position="26"/>
    </location>
</feature>
<evidence type="ECO:0000313" key="12">
    <source>
        <dbReference type="EMBL" id="RDE09331.1"/>
    </source>
</evidence>
<evidence type="ECO:0000256" key="8">
    <source>
        <dbReference type="ARBA" id="ARBA00022989"/>
    </source>
</evidence>
<dbReference type="GO" id="GO:0030964">
    <property type="term" value="C:NADH dehydrogenase complex"/>
    <property type="evidence" value="ECO:0007669"/>
    <property type="project" value="TreeGrafter"/>
</dbReference>
<comment type="catalytic activity">
    <reaction evidence="11">
        <text>a quinone + NADH + 5 H(+)(in) = a quinol + NAD(+) + 4 H(+)(out)</text>
        <dbReference type="Rhea" id="RHEA:57888"/>
        <dbReference type="ChEBI" id="CHEBI:15378"/>
        <dbReference type="ChEBI" id="CHEBI:24646"/>
        <dbReference type="ChEBI" id="CHEBI:57540"/>
        <dbReference type="ChEBI" id="CHEBI:57945"/>
        <dbReference type="ChEBI" id="CHEBI:132124"/>
    </reaction>
</comment>
<evidence type="ECO:0000256" key="5">
    <source>
        <dbReference type="ARBA" id="ARBA00022692"/>
    </source>
</evidence>
<dbReference type="GO" id="GO:0005886">
    <property type="term" value="C:plasma membrane"/>
    <property type="evidence" value="ECO:0007669"/>
    <property type="project" value="UniProtKB-SubCell"/>
</dbReference>
<comment type="function">
    <text evidence="1 11">NDH-1 shuttles electrons from NADH, via FMN and iron-sulfur (Fe-S) centers, to quinones in the respiratory chain. The immediate electron acceptor for the enzyme in this species is believed to be ubiquinone. Couples the redox reaction to proton translocation (for every two electrons transferred, four hydrogen ions are translocated across the cytoplasmic membrane), and thus conserves the redox energy in a proton gradient.</text>
</comment>
<organism evidence="12 13">
    <name type="scientific">Pelagibacterium lacus</name>
    <dbReference type="NCBI Taxonomy" id="2282655"/>
    <lineage>
        <taxon>Bacteria</taxon>
        <taxon>Pseudomonadati</taxon>
        <taxon>Pseudomonadota</taxon>
        <taxon>Alphaproteobacteria</taxon>
        <taxon>Hyphomicrobiales</taxon>
        <taxon>Devosiaceae</taxon>
        <taxon>Pelagibacterium</taxon>
    </lineage>
</organism>
<comment type="subcellular location">
    <subcellularLocation>
        <location evidence="11">Cell membrane</location>
        <topology evidence="11">Multi-pass membrane protein</topology>
    </subcellularLocation>
    <subcellularLocation>
        <location evidence="2">Membrane</location>
        <topology evidence="2">Multi-pass membrane protein</topology>
    </subcellularLocation>
</comment>
<comment type="caution">
    <text evidence="12">The sequence shown here is derived from an EMBL/GenBank/DDBJ whole genome shotgun (WGS) entry which is preliminary data.</text>
</comment>
<evidence type="ECO:0000256" key="4">
    <source>
        <dbReference type="ARBA" id="ARBA00022448"/>
    </source>
</evidence>
<keyword evidence="4 11" id="KW-0813">Transport</keyword>
<dbReference type="GO" id="GO:0048038">
    <property type="term" value="F:quinone binding"/>
    <property type="evidence" value="ECO:0007669"/>
    <property type="project" value="UniProtKB-KW"/>
</dbReference>
<keyword evidence="8 11" id="KW-1133">Transmembrane helix</keyword>
<evidence type="ECO:0000256" key="6">
    <source>
        <dbReference type="ARBA" id="ARBA00022719"/>
    </source>
</evidence>
<dbReference type="Gene3D" id="1.10.287.3510">
    <property type="match status" value="1"/>
</dbReference>
<keyword evidence="12" id="KW-0560">Oxidoreductase</keyword>
<keyword evidence="11" id="KW-1003">Cell membrane</keyword>
<keyword evidence="10 11" id="KW-0472">Membrane</keyword>
<keyword evidence="7 11" id="KW-1278">Translocase</keyword>
<dbReference type="GO" id="GO:0050136">
    <property type="term" value="F:NADH dehydrogenase (quinone) (non-electrogenic) activity"/>
    <property type="evidence" value="ECO:0007669"/>
    <property type="project" value="UniProtKB-UniRule"/>
</dbReference>
<dbReference type="NCBIfam" id="NF004321">
    <property type="entry name" value="PRK05715.1-3"/>
    <property type="match status" value="1"/>
</dbReference>
<keyword evidence="5 11" id="KW-0812">Transmembrane</keyword>
<dbReference type="OrthoDB" id="9811124at2"/>
<dbReference type="HAMAP" id="MF_01456">
    <property type="entry name" value="NDH1_NuoK"/>
    <property type="match status" value="1"/>
</dbReference>
<evidence type="ECO:0000256" key="7">
    <source>
        <dbReference type="ARBA" id="ARBA00022967"/>
    </source>
</evidence>
<dbReference type="Proteomes" id="UP000253759">
    <property type="component" value="Unassembled WGS sequence"/>
</dbReference>
<comment type="subunit">
    <text evidence="11">NDH-1 is composed of 14 different subunits. Subunits NuoA, H, J, K, L, M, N constitute the membrane sector of the complex.</text>
</comment>
<evidence type="ECO:0000256" key="2">
    <source>
        <dbReference type="ARBA" id="ARBA00004141"/>
    </source>
</evidence>
<feature type="transmembrane region" description="Helical" evidence="11">
    <location>
        <begin position="33"/>
        <end position="52"/>
    </location>
</feature>
<sequence length="104" mass="11049">MTPVIGLGHFLTVAAILFTIGVFGIFLNRKNIIIILMSVELILLAVNINLVAFSSHLGDLVGQIFALLILTVAAAEAAIGLAILVVFFRNRGSIAVDDVNMMKG</sequence>
<dbReference type="PANTHER" id="PTHR11434">
    <property type="entry name" value="NADH-UBIQUINONE OXIDOREDUCTASE SUBUNIT ND4L"/>
    <property type="match status" value="1"/>
</dbReference>
<dbReference type="InterPro" id="IPR039428">
    <property type="entry name" value="NUOK/Mnh_C1-like"/>
</dbReference>
<dbReference type="EMBL" id="QQNH01000007">
    <property type="protein sequence ID" value="RDE09331.1"/>
    <property type="molecule type" value="Genomic_DNA"/>
</dbReference>
<comment type="similarity">
    <text evidence="3 11">Belongs to the complex I subunit 4L family.</text>
</comment>
<evidence type="ECO:0000256" key="10">
    <source>
        <dbReference type="ARBA" id="ARBA00023136"/>
    </source>
</evidence>
<evidence type="ECO:0000256" key="11">
    <source>
        <dbReference type="HAMAP-Rule" id="MF_01456"/>
    </source>
</evidence>
<keyword evidence="6 11" id="KW-0874">Quinone</keyword>
<dbReference type="EC" id="7.1.1.-" evidence="11"/>
<evidence type="ECO:0000256" key="1">
    <source>
        <dbReference type="ARBA" id="ARBA00002378"/>
    </source>
</evidence>
<proteinExistence type="inferred from homology"/>
<dbReference type="InterPro" id="IPR001133">
    <property type="entry name" value="NADH_UbQ_OxRdtase_chain4L/K"/>
</dbReference>
<dbReference type="NCBIfam" id="NF004320">
    <property type="entry name" value="PRK05715.1-2"/>
    <property type="match status" value="1"/>
</dbReference>
<name>A0A369WB67_9HYPH</name>
<accession>A0A369WB67</accession>
<dbReference type="AlphaFoldDB" id="A0A369WB67"/>
<feature type="transmembrane region" description="Helical" evidence="11">
    <location>
        <begin position="64"/>
        <end position="88"/>
    </location>
</feature>
<evidence type="ECO:0000256" key="9">
    <source>
        <dbReference type="ARBA" id="ARBA00023027"/>
    </source>
</evidence>
<dbReference type="FunFam" id="1.10.287.3510:FF:000001">
    <property type="entry name" value="NADH-quinone oxidoreductase subunit K"/>
    <property type="match status" value="1"/>
</dbReference>
<reference evidence="13" key="1">
    <citation type="submission" date="2018-07" db="EMBL/GenBank/DDBJ databases">
        <authorList>
            <person name="Liu B.-T."/>
            <person name="Du Z."/>
        </authorList>
    </citation>
    <scope>NUCLEOTIDE SEQUENCE [LARGE SCALE GENOMIC DNA]</scope>
    <source>
        <strain evidence="13">XYN52</strain>
    </source>
</reference>
<evidence type="ECO:0000313" key="13">
    <source>
        <dbReference type="Proteomes" id="UP000253759"/>
    </source>
</evidence>
<dbReference type="GO" id="GO:0042773">
    <property type="term" value="P:ATP synthesis coupled electron transport"/>
    <property type="evidence" value="ECO:0007669"/>
    <property type="project" value="InterPro"/>
</dbReference>
<keyword evidence="13" id="KW-1185">Reference proteome</keyword>
<keyword evidence="9 11" id="KW-0520">NAD</keyword>
<dbReference type="RefSeq" id="WP_114645469.1">
    <property type="nucleotide sequence ID" value="NZ_QQNH01000007.1"/>
</dbReference>
<protein>
    <recommendedName>
        <fullName evidence="11">NADH-quinone oxidoreductase subunit K</fullName>
        <ecNumber evidence="11">7.1.1.-</ecNumber>
    </recommendedName>
    <alternativeName>
        <fullName evidence="11">NADH dehydrogenase I subunit K</fullName>
    </alternativeName>
    <alternativeName>
        <fullName evidence="11">NDH-1 subunit K</fullName>
    </alternativeName>
</protein>
<keyword evidence="11" id="KW-0830">Ubiquinone</keyword>